<dbReference type="NCBIfam" id="NF008691">
    <property type="entry name" value="PRK11713.1-4"/>
    <property type="match status" value="1"/>
</dbReference>
<dbReference type="EMBL" id="JBHUMR010000014">
    <property type="protein sequence ID" value="MFD2618260.1"/>
    <property type="molecule type" value="Genomic_DNA"/>
</dbReference>
<dbReference type="Proteomes" id="UP001597458">
    <property type="component" value="Unassembled WGS sequence"/>
</dbReference>
<evidence type="ECO:0000256" key="5">
    <source>
        <dbReference type="ARBA" id="ARBA00022490"/>
    </source>
</evidence>
<comment type="function">
    <text evidence="10 12">Specifically methylates the N3 position of the uracil ring of uridine 1498 (m3U1498) in 16S rRNA. Acts on the fully assembled 30S ribosomal subunit.</text>
</comment>
<keyword evidence="16" id="KW-1185">Reference proteome</keyword>
<dbReference type="CDD" id="cd18084">
    <property type="entry name" value="RsmE-like"/>
    <property type="match status" value="1"/>
</dbReference>
<dbReference type="PANTHER" id="PTHR30027">
    <property type="entry name" value="RIBOSOMAL RNA SMALL SUBUNIT METHYLTRANSFERASE E"/>
    <property type="match status" value="1"/>
</dbReference>
<comment type="similarity">
    <text evidence="2 12">Belongs to the RNA methyltransferase RsmE family.</text>
</comment>
<dbReference type="InterPro" id="IPR029028">
    <property type="entry name" value="Alpha/beta_knot_MTases"/>
</dbReference>
<dbReference type="InterPro" id="IPR006700">
    <property type="entry name" value="RsmE"/>
</dbReference>
<reference evidence="16" key="1">
    <citation type="journal article" date="2019" name="Int. J. Syst. Evol. Microbiol.">
        <title>The Global Catalogue of Microorganisms (GCM) 10K type strain sequencing project: providing services to taxonomists for standard genome sequencing and annotation.</title>
        <authorList>
            <consortium name="The Broad Institute Genomics Platform"/>
            <consortium name="The Broad Institute Genome Sequencing Center for Infectious Disease"/>
            <person name="Wu L."/>
            <person name="Ma J."/>
        </authorList>
    </citation>
    <scope>NUCLEOTIDE SEQUENCE [LARGE SCALE GENOMIC DNA]</scope>
    <source>
        <strain evidence="16">TISTR 2241</strain>
    </source>
</reference>
<keyword evidence="8 12" id="KW-0808">Transferase</keyword>
<dbReference type="PANTHER" id="PTHR30027:SF3">
    <property type="entry name" value="16S RRNA (URACIL(1498)-N(3))-METHYLTRANSFERASE"/>
    <property type="match status" value="1"/>
</dbReference>
<evidence type="ECO:0000256" key="8">
    <source>
        <dbReference type="ARBA" id="ARBA00022679"/>
    </source>
</evidence>
<dbReference type="EC" id="2.1.1.193" evidence="3 12"/>
<protein>
    <recommendedName>
        <fullName evidence="4 12">Ribosomal RNA small subunit methyltransferase E</fullName>
        <ecNumber evidence="3 12">2.1.1.193</ecNumber>
    </recommendedName>
</protein>
<comment type="caution">
    <text evidence="15">The sequence shown here is derived from an EMBL/GenBank/DDBJ whole genome shotgun (WGS) entry which is preliminary data.</text>
</comment>
<dbReference type="InterPro" id="IPR046887">
    <property type="entry name" value="RsmE_PUA-like"/>
</dbReference>
<evidence type="ECO:0000256" key="1">
    <source>
        <dbReference type="ARBA" id="ARBA00004496"/>
    </source>
</evidence>
<dbReference type="InterPro" id="IPR029026">
    <property type="entry name" value="tRNA_m1G_MTases_N"/>
</dbReference>
<name>A0ABW5PTI5_9BACI</name>
<evidence type="ECO:0000256" key="2">
    <source>
        <dbReference type="ARBA" id="ARBA00005528"/>
    </source>
</evidence>
<dbReference type="NCBIfam" id="TIGR00046">
    <property type="entry name" value="RsmE family RNA methyltransferase"/>
    <property type="match status" value="1"/>
</dbReference>
<dbReference type="PIRSF" id="PIRSF015601">
    <property type="entry name" value="MTase_slr0722"/>
    <property type="match status" value="1"/>
</dbReference>
<dbReference type="Pfam" id="PF04452">
    <property type="entry name" value="Methyltrans_RNA"/>
    <property type="match status" value="1"/>
</dbReference>
<dbReference type="GO" id="GO:0032259">
    <property type="term" value="P:methylation"/>
    <property type="evidence" value="ECO:0007669"/>
    <property type="project" value="UniProtKB-KW"/>
</dbReference>
<evidence type="ECO:0000256" key="10">
    <source>
        <dbReference type="ARBA" id="ARBA00025699"/>
    </source>
</evidence>
<evidence type="ECO:0000313" key="16">
    <source>
        <dbReference type="Proteomes" id="UP001597458"/>
    </source>
</evidence>
<keyword evidence="5 12" id="KW-0963">Cytoplasm</keyword>
<organism evidence="15 16">
    <name type="scientific">Terrilactibacillus laevilacticus</name>
    <dbReference type="NCBI Taxonomy" id="1380157"/>
    <lineage>
        <taxon>Bacteria</taxon>
        <taxon>Bacillati</taxon>
        <taxon>Bacillota</taxon>
        <taxon>Bacilli</taxon>
        <taxon>Bacillales</taxon>
        <taxon>Bacillaceae</taxon>
        <taxon>Terrilactibacillus</taxon>
    </lineage>
</organism>
<dbReference type="SUPFAM" id="SSF75217">
    <property type="entry name" value="alpha/beta knot"/>
    <property type="match status" value="1"/>
</dbReference>
<keyword evidence="6 12" id="KW-0698">rRNA processing</keyword>
<accession>A0ABW5PTI5</accession>
<comment type="subcellular location">
    <subcellularLocation>
        <location evidence="1 12">Cytoplasm</location>
    </subcellularLocation>
</comment>
<evidence type="ECO:0000256" key="7">
    <source>
        <dbReference type="ARBA" id="ARBA00022603"/>
    </source>
</evidence>
<dbReference type="Gene3D" id="3.40.1280.10">
    <property type="match status" value="1"/>
</dbReference>
<evidence type="ECO:0000256" key="3">
    <source>
        <dbReference type="ARBA" id="ARBA00012328"/>
    </source>
</evidence>
<gene>
    <name evidence="15" type="ORF">ACFSTF_13170</name>
</gene>
<evidence type="ECO:0000313" key="15">
    <source>
        <dbReference type="EMBL" id="MFD2618260.1"/>
    </source>
</evidence>
<dbReference type="RefSeq" id="WP_141189967.1">
    <property type="nucleotide sequence ID" value="NZ_JBHUMR010000014.1"/>
</dbReference>
<comment type="catalytic activity">
    <reaction evidence="11 12">
        <text>uridine(1498) in 16S rRNA + S-adenosyl-L-methionine = N(3)-methyluridine(1498) in 16S rRNA + S-adenosyl-L-homocysteine + H(+)</text>
        <dbReference type="Rhea" id="RHEA:42920"/>
        <dbReference type="Rhea" id="RHEA-COMP:10283"/>
        <dbReference type="Rhea" id="RHEA-COMP:10284"/>
        <dbReference type="ChEBI" id="CHEBI:15378"/>
        <dbReference type="ChEBI" id="CHEBI:57856"/>
        <dbReference type="ChEBI" id="CHEBI:59789"/>
        <dbReference type="ChEBI" id="CHEBI:65315"/>
        <dbReference type="ChEBI" id="CHEBI:74502"/>
        <dbReference type="EC" id="2.1.1.193"/>
    </reaction>
</comment>
<evidence type="ECO:0000256" key="6">
    <source>
        <dbReference type="ARBA" id="ARBA00022552"/>
    </source>
</evidence>
<evidence type="ECO:0000256" key="11">
    <source>
        <dbReference type="ARBA" id="ARBA00047944"/>
    </source>
</evidence>
<evidence type="ECO:0000259" key="14">
    <source>
        <dbReference type="Pfam" id="PF20260"/>
    </source>
</evidence>
<dbReference type="SUPFAM" id="SSF88697">
    <property type="entry name" value="PUA domain-like"/>
    <property type="match status" value="1"/>
</dbReference>
<evidence type="ECO:0000256" key="12">
    <source>
        <dbReference type="PIRNR" id="PIRNR015601"/>
    </source>
</evidence>
<evidence type="ECO:0000256" key="4">
    <source>
        <dbReference type="ARBA" id="ARBA00013673"/>
    </source>
</evidence>
<evidence type="ECO:0000259" key="13">
    <source>
        <dbReference type="Pfam" id="PF04452"/>
    </source>
</evidence>
<feature type="domain" description="Ribosomal RNA small subunit methyltransferase E methyltransferase" evidence="13">
    <location>
        <begin position="73"/>
        <end position="244"/>
    </location>
</feature>
<sequence length="256" mass="28968">MQQYFIPTEQFTETHVTVMGEDARHMQKVMRMEIGDLCQCADRKGHVFNCMVESFEGQNVILKLVEKKSNNAELPVRITIAQGIPKGDKFDTIVQKGTECGAYAFVPFSAERSIAKWTSSKWDKKKTRFEKIAKEAAEQSHRDIVPHICEPMDLKELISYGQKFSNKLIAYEETAKLGEQQGLPTLLKSMSPSDEDKLLIVIGPEGGLSNAEVQQFKQAGFICCGLGKRILRTETAPIYFLSCVSYHFELLYEVNK</sequence>
<evidence type="ECO:0000256" key="9">
    <source>
        <dbReference type="ARBA" id="ARBA00022691"/>
    </source>
</evidence>
<keyword evidence="9 12" id="KW-0949">S-adenosyl-L-methionine</keyword>
<dbReference type="GO" id="GO:0008168">
    <property type="term" value="F:methyltransferase activity"/>
    <property type="evidence" value="ECO:0007669"/>
    <property type="project" value="UniProtKB-KW"/>
</dbReference>
<dbReference type="InterPro" id="IPR046886">
    <property type="entry name" value="RsmE_MTase_dom"/>
</dbReference>
<keyword evidence="7 12" id="KW-0489">Methyltransferase</keyword>
<dbReference type="InterPro" id="IPR015947">
    <property type="entry name" value="PUA-like_sf"/>
</dbReference>
<feature type="domain" description="Ribosomal RNA small subunit methyltransferase E PUA-like" evidence="14">
    <location>
        <begin position="20"/>
        <end position="64"/>
    </location>
</feature>
<dbReference type="Pfam" id="PF20260">
    <property type="entry name" value="PUA_4"/>
    <property type="match status" value="1"/>
</dbReference>
<proteinExistence type="inferred from homology"/>